<dbReference type="Pfam" id="PF19781">
    <property type="entry name" value="DUF6266"/>
    <property type="match status" value="1"/>
</dbReference>
<reference evidence="1 2" key="1">
    <citation type="submission" date="2016-10" db="EMBL/GenBank/DDBJ databases">
        <authorList>
            <person name="de Groot N.N."/>
        </authorList>
    </citation>
    <scope>NUCLEOTIDE SEQUENCE [LARGE SCALE GENOMIC DNA]</scope>
    <source>
        <strain evidence="1 2">CGMCC 1.12333</strain>
    </source>
</reference>
<name>A0A1I7FZY8_9FLAO</name>
<evidence type="ECO:0000313" key="2">
    <source>
        <dbReference type="Proteomes" id="UP000199138"/>
    </source>
</evidence>
<dbReference type="RefSeq" id="WP_093024091.1">
    <property type="nucleotide sequence ID" value="NZ_FPBK01000003.1"/>
</dbReference>
<dbReference type="InterPro" id="IPR046233">
    <property type="entry name" value="DUF6266"/>
</dbReference>
<sequence>MATYYKGILGGFSGKVGPVVGARWRGKDVMRSAPTPTDKPATESQIEQRAKFKCVAQFLMPLRAVISLYFGEPYQDKSRYNLATSYHITEAVNVVDNEGVMNYTKVLISKGDIPGMQGPTLTAAANQELQLTWIDNSNQPMAAGTDDLLVVCYAPAQNWYEIFTPTDNREDAGATLTLPTYFQGIEVEVWGTFVNAAVSTAATSTYLGTATVL</sequence>
<dbReference type="OrthoDB" id="821958at2"/>
<dbReference type="EMBL" id="FPBK01000003">
    <property type="protein sequence ID" value="SFU41764.1"/>
    <property type="molecule type" value="Genomic_DNA"/>
</dbReference>
<dbReference type="STRING" id="1224947.SAMN05216480_1039"/>
<gene>
    <name evidence="1" type="ORF">SAMN05216480_1039</name>
</gene>
<proteinExistence type="predicted"/>
<accession>A0A1I7FZY8</accession>
<dbReference type="Proteomes" id="UP000199138">
    <property type="component" value="Unassembled WGS sequence"/>
</dbReference>
<organism evidence="1 2">
    <name type="scientific">Pustulibacterium marinum</name>
    <dbReference type="NCBI Taxonomy" id="1224947"/>
    <lineage>
        <taxon>Bacteria</taxon>
        <taxon>Pseudomonadati</taxon>
        <taxon>Bacteroidota</taxon>
        <taxon>Flavobacteriia</taxon>
        <taxon>Flavobacteriales</taxon>
        <taxon>Flavobacteriaceae</taxon>
        <taxon>Pustulibacterium</taxon>
    </lineage>
</organism>
<dbReference type="AlphaFoldDB" id="A0A1I7FZY8"/>
<evidence type="ECO:0000313" key="1">
    <source>
        <dbReference type="EMBL" id="SFU41764.1"/>
    </source>
</evidence>
<keyword evidence="2" id="KW-1185">Reference proteome</keyword>
<protein>
    <submittedName>
        <fullName evidence="1">Uncharacterized protein</fullName>
    </submittedName>
</protein>